<evidence type="ECO:0000313" key="2">
    <source>
        <dbReference type="Proteomes" id="UP001221411"/>
    </source>
</evidence>
<name>A0ABT5EJH7_9BACT</name>
<accession>A0ABT5EJH7</accession>
<dbReference type="RefSeq" id="WP_271916950.1">
    <property type="nucleotide sequence ID" value="NZ_JAQNDO010000001.1"/>
</dbReference>
<keyword evidence="2" id="KW-1185">Reference proteome</keyword>
<evidence type="ECO:0008006" key="3">
    <source>
        <dbReference type="Google" id="ProtNLM"/>
    </source>
</evidence>
<dbReference type="EMBL" id="JAQNDO010000001">
    <property type="protein sequence ID" value="MDC0741624.1"/>
    <property type="molecule type" value="Genomic_DNA"/>
</dbReference>
<comment type="caution">
    <text evidence="1">The sequence shown here is derived from an EMBL/GenBank/DDBJ whole genome shotgun (WGS) entry which is preliminary data.</text>
</comment>
<proteinExistence type="predicted"/>
<dbReference type="Proteomes" id="UP001221411">
    <property type="component" value="Unassembled WGS sequence"/>
</dbReference>
<sequence length="133" mass="14662">MKKAAFGCAGILLVLLGISIAAVHVSVRQIEKASQTMFQQFAVGAPVIPFSLEPAGRTHISFRHDDQKPCLTATAEHDRVTFSYEDRHEIVAPCTELSVHVFPSIPIPPRASFVVRYDPNGNVSKLETPHVWD</sequence>
<gene>
    <name evidence="1" type="ORF">POL67_09725</name>
</gene>
<organism evidence="1 2">
    <name type="scientific">Polyangium mundeleinium</name>
    <dbReference type="NCBI Taxonomy" id="2995306"/>
    <lineage>
        <taxon>Bacteria</taxon>
        <taxon>Pseudomonadati</taxon>
        <taxon>Myxococcota</taxon>
        <taxon>Polyangia</taxon>
        <taxon>Polyangiales</taxon>
        <taxon>Polyangiaceae</taxon>
        <taxon>Polyangium</taxon>
    </lineage>
</organism>
<evidence type="ECO:0000313" key="1">
    <source>
        <dbReference type="EMBL" id="MDC0741624.1"/>
    </source>
</evidence>
<protein>
    <recommendedName>
        <fullName evidence="3">DUF3592 domain-containing protein</fullName>
    </recommendedName>
</protein>
<reference evidence="1 2" key="1">
    <citation type="submission" date="2022-11" db="EMBL/GenBank/DDBJ databases">
        <title>Minimal conservation of predation-associated metabolite biosynthetic gene clusters underscores biosynthetic potential of Myxococcota including descriptions for ten novel species: Archangium lansinium sp. nov., Myxococcus landrumus sp. nov., Nannocystis bai.</title>
        <authorList>
            <person name="Ahearne A."/>
            <person name="Stevens C."/>
            <person name="Dowd S."/>
        </authorList>
    </citation>
    <scope>NUCLEOTIDE SEQUENCE [LARGE SCALE GENOMIC DNA]</scope>
    <source>
        <strain evidence="1 2">RJM3</strain>
    </source>
</reference>